<evidence type="ECO:0000256" key="2">
    <source>
        <dbReference type="SAM" id="Phobius"/>
    </source>
</evidence>
<name>A0A8E2F442_9PEZI</name>
<feature type="compositionally biased region" description="Low complexity" evidence="1">
    <location>
        <begin position="176"/>
        <end position="196"/>
    </location>
</feature>
<feature type="region of interest" description="Disordered" evidence="1">
    <location>
        <begin position="176"/>
        <end position="203"/>
    </location>
</feature>
<dbReference type="AlphaFoldDB" id="A0A8E2F442"/>
<evidence type="ECO:0008006" key="5">
    <source>
        <dbReference type="Google" id="ProtNLM"/>
    </source>
</evidence>
<evidence type="ECO:0000256" key="1">
    <source>
        <dbReference type="SAM" id="MobiDB-lite"/>
    </source>
</evidence>
<dbReference type="EMBL" id="KV749293">
    <property type="protein sequence ID" value="OCL10207.1"/>
    <property type="molecule type" value="Genomic_DNA"/>
</dbReference>
<protein>
    <recommendedName>
        <fullName evidence="5">Mid2 domain-containing protein</fullName>
    </recommendedName>
</protein>
<gene>
    <name evidence="3" type="ORF">AOQ84DRAFT_438489</name>
</gene>
<sequence>MSRLGSLTTTFIPAPSCLSDIWQWNNTRGSSLFGPGGLIYNAAYLSLGPPDTSDCYPSSYQFSSTAYYSPGICPSGYAPACVTSTSIGSLTETTATCCPSGYTCQSGSSWLWYSTEACASGTSIADSMSVTSTLTDGSPTIIYVTGGQGINAYGVIIRWQSSDRVSTTMPGAAISTSVPARTTSPPTSTSIATGTAFASSSKSPGLSIGAKIGIGVGAGLGGILLVAGIALFTYRLGKRRRQGGYDANVVTHVDKIQPATQGLGHPSPSNWQTLQSQRYPHEMYGQYLPREELS</sequence>
<accession>A0A8E2F442</accession>
<organism evidence="3 4">
    <name type="scientific">Glonium stellatum</name>
    <dbReference type="NCBI Taxonomy" id="574774"/>
    <lineage>
        <taxon>Eukaryota</taxon>
        <taxon>Fungi</taxon>
        <taxon>Dikarya</taxon>
        <taxon>Ascomycota</taxon>
        <taxon>Pezizomycotina</taxon>
        <taxon>Dothideomycetes</taxon>
        <taxon>Pleosporomycetidae</taxon>
        <taxon>Gloniales</taxon>
        <taxon>Gloniaceae</taxon>
        <taxon>Glonium</taxon>
    </lineage>
</organism>
<keyword evidence="2" id="KW-0472">Membrane</keyword>
<dbReference type="Proteomes" id="UP000250140">
    <property type="component" value="Unassembled WGS sequence"/>
</dbReference>
<keyword evidence="4" id="KW-1185">Reference proteome</keyword>
<proteinExistence type="predicted"/>
<evidence type="ECO:0000313" key="4">
    <source>
        <dbReference type="Proteomes" id="UP000250140"/>
    </source>
</evidence>
<feature type="transmembrane region" description="Helical" evidence="2">
    <location>
        <begin position="212"/>
        <end position="234"/>
    </location>
</feature>
<keyword evidence="2" id="KW-1133">Transmembrane helix</keyword>
<evidence type="ECO:0000313" key="3">
    <source>
        <dbReference type="EMBL" id="OCL10207.1"/>
    </source>
</evidence>
<dbReference type="OrthoDB" id="4770059at2759"/>
<reference evidence="3 4" key="1">
    <citation type="journal article" date="2016" name="Nat. Commun.">
        <title>Ectomycorrhizal ecology is imprinted in the genome of the dominant symbiotic fungus Cenococcum geophilum.</title>
        <authorList>
            <consortium name="DOE Joint Genome Institute"/>
            <person name="Peter M."/>
            <person name="Kohler A."/>
            <person name="Ohm R.A."/>
            <person name="Kuo A."/>
            <person name="Krutzmann J."/>
            <person name="Morin E."/>
            <person name="Arend M."/>
            <person name="Barry K.W."/>
            <person name="Binder M."/>
            <person name="Choi C."/>
            <person name="Clum A."/>
            <person name="Copeland A."/>
            <person name="Grisel N."/>
            <person name="Haridas S."/>
            <person name="Kipfer T."/>
            <person name="LaButti K."/>
            <person name="Lindquist E."/>
            <person name="Lipzen A."/>
            <person name="Maire R."/>
            <person name="Meier B."/>
            <person name="Mihaltcheva S."/>
            <person name="Molinier V."/>
            <person name="Murat C."/>
            <person name="Poggeler S."/>
            <person name="Quandt C.A."/>
            <person name="Sperisen C."/>
            <person name="Tritt A."/>
            <person name="Tisserant E."/>
            <person name="Crous P.W."/>
            <person name="Henrissat B."/>
            <person name="Nehls U."/>
            <person name="Egli S."/>
            <person name="Spatafora J.W."/>
            <person name="Grigoriev I.V."/>
            <person name="Martin F.M."/>
        </authorList>
    </citation>
    <scope>NUCLEOTIDE SEQUENCE [LARGE SCALE GENOMIC DNA]</scope>
    <source>
        <strain evidence="3 4">CBS 207.34</strain>
    </source>
</reference>
<keyword evidence="2" id="KW-0812">Transmembrane</keyword>